<dbReference type="SUPFAM" id="SSF52540">
    <property type="entry name" value="P-loop containing nucleoside triphosphate hydrolases"/>
    <property type="match status" value="1"/>
</dbReference>
<protein>
    <submittedName>
        <fullName evidence="3">AAA family ATPase</fullName>
    </submittedName>
</protein>
<evidence type="ECO:0000259" key="2">
    <source>
        <dbReference type="SMART" id="SM00382"/>
    </source>
</evidence>
<feature type="region of interest" description="Disordered" evidence="1">
    <location>
        <begin position="271"/>
        <end position="318"/>
    </location>
</feature>
<dbReference type="EMBL" id="CP049109">
    <property type="protein sequence ID" value="QIG80687.1"/>
    <property type="molecule type" value="Genomic_DNA"/>
</dbReference>
<evidence type="ECO:0000313" key="4">
    <source>
        <dbReference type="Proteomes" id="UP000501568"/>
    </source>
</evidence>
<dbReference type="InterPro" id="IPR003593">
    <property type="entry name" value="AAA+_ATPase"/>
</dbReference>
<proteinExistence type="predicted"/>
<dbReference type="AlphaFoldDB" id="A0A6G6Y7B6"/>
<dbReference type="Pfam" id="PF13401">
    <property type="entry name" value="AAA_22"/>
    <property type="match status" value="1"/>
</dbReference>
<dbReference type="InterPro" id="IPR049945">
    <property type="entry name" value="AAA_22"/>
</dbReference>
<evidence type="ECO:0000313" key="3">
    <source>
        <dbReference type="EMBL" id="QIG80687.1"/>
    </source>
</evidence>
<dbReference type="InterPro" id="IPR052026">
    <property type="entry name" value="ExeA_AAA_ATPase_DNA-bind"/>
</dbReference>
<gene>
    <name evidence="3" type="ORF">G5C33_13455</name>
</gene>
<feature type="domain" description="AAA+ ATPase" evidence="2">
    <location>
        <begin position="42"/>
        <end position="215"/>
    </location>
</feature>
<dbReference type="InterPro" id="IPR027417">
    <property type="entry name" value="P-loop_NTPase"/>
</dbReference>
<dbReference type="Proteomes" id="UP000501568">
    <property type="component" value="Chromosome"/>
</dbReference>
<dbReference type="PANTHER" id="PTHR35894:SF5">
    <property type="entry name" value="MU-LIKE PROPHAGE FLUMU DNA TRANSPOSITION PROTEIN B"/>
    <property type="match status" value="1"/>
</dbReference>
<dbReference type="Gene3D" id="3.40.50.300">
    <property type="entry name" value="P-loop containing nucleotide triphosphate hydrolases"/>
    <property type="match status" value="1"/>
</dbReference>
<evidence type="ECO:0000256" key="1">
    <source>
        <dbReference type="SAM" id="MobiDB-lite"/>
    </source>
</evidence>
<reference evidence="3 4" key="1">
    <citation type="submission" date="2020-02" db="EMBL/GenBank/DDBJ databases">
        <authorList>
            <person name="Zheng R.K."/>
            <person name="Sun C.M."/>
        </authorList>
    </citation>
    <scope>NUCLEOTIDE SEQUENCE [LARGE SCALE GENOMIC DNA]</scope>
    <source>
        <strain evidence="4">zrk23</strain>
    </source>
</reference>
<keyword evidence="4" id="KW-1185">Reference proteome</keyword>
<dbReference type="RefSeq" id="WP_165327695.1">
    <property type="nucleotide sequence ID" value="NZ_CP049109.1"/>
</dbReference>
<name>A0A6G6Y7B6_9SPHN</name>
<dbReference type="GO" id="GO:0016887">
    <property type="term" value="F:ATP hydrolysis activity"/>
    <property type="evidence" value="ECO:0007669"/>
    <property type="project" value="InterPro"/>
</dbReference>
<sequence>MYDDHYGLSGRPFQLTPDPKFWFDTATHRKAMAYLGYGLSQGEGFVVITGEPGAGKTTLMGHLLAQVDAERLNVIKIVSTQLPAEDLLRTVASGLGLEVAGQSKAAMLSGIEKGLHNVARSGKRTLLIVDEAQALPIESLEELRMLSNFQAGGYPLLQIFLLGQPELRDQLYDQRLDQLRQRVIAMHQLGAMDADEVEPYLIHRLSVVGWRGKPRFTNDAIAAMYRWSGGSPRKLNQLATRVLLYGAIEQIETFHGPDIETVIADLDSDTADFAGHRPAPAPAPAQAASAASPPPPPEPTPPEPTPPQPTPPASSAGIAAMPSLDEMLNLGPEEIRAAATQAPAPPPAGKGSGDNPALLRRVEALEAQLQSQDEVLRRVLTLLVDWVESDSRRPDISSLRDDAA</sequence>
<dbReference type="SMART" id="SM00382">
    <property type="entry name" value="AAA"/>
    <property type="match status" value="1"/>
</dbReference>
<accession>A0A6G6Y7B6</accession>
<feature type="compositionally biased region" description="Pro residues" evidence="1">
    <location>
        <begin position="292"/>
        <end position="312"/>
    </location>
</feature>
<dbReference type="KEGG" id="spzr:G5C33_13455"/>
<organism evidence="3 4">
    <name type="scientific">Stakelama tenebrarum</name>
    <dbReference type="NCBI Taxonomy" id="2711215"/>
    <lineage>
        <taxon>Bacteria</taxon>
        <taxon>Pseudomonadati</taxon>
        <taxon>Pseudomonadota</taxon>
        <taxon>Alphaproteobacteria</taxon>
        <taxon>Sphingomonadales</taxon>
        <taxon>Sphingomonadaceae</taxon>
        <taxon>Stakelama</taxon>
    </lineage>
</organism>
<dbReference type="PANTHER" id="PTHR35894">
    <property type="entry name" value="GENERAL SECRETION PATHWAY PROTEIN A-RELATED"/>
    <property type="match status" value="1"/>
</dbReference>